<evidence type="ECO:0000313" key="2">
    <source>
        <dbReference type="Proteomes" id="UP000250078"/>
    </source>
</evidence>
<sequence length="206" mass="22197">MLRDPPCALCVKQDYECRVYKQNSGPHFGGACSRCRLSGRSCEKDSLLRSEPVTPQRKKRTQLASASNPAGTPTKKLRTRTIPPPETSPPPKTPTRSDMRSCRGIRSVAAPPTLSLIPGTPGAASGTAATPAGMENVRGYSAIAVSARVNIVRERVAEVAKDVRAIDHRLSKLEGSLSEIKDELAFIRRGITALIRNAGLPDIELE</sequence>
<dbReference type="Proteomes" id="UP000250078">
    <property type="component" value="Unassembled WGS sequence"/>
</dbReference>
<gene>
    <name evidence="1" type="ORF">K441DRAFT_330198</name>
</gene>
<proteinExistence type="predicted"/>
<evidence type="ECO:0000313" key="1">
    <source>
        <dbReference type="EMBL" id="OCK88049.1"/>
    </source>
</evidence>
<organism evidence="1 2">
    <name type="scientific">Cenococcum geophilum 1.58</name>
    <dbReference type="NCBI Taxonomy" id="794803"/>
    <lineage>
        <taxon>Eukaryota</taxon>
        <taxon>Fungi</taxon>
        <taxon>Dikarya</taxon>
        <taxon>Ascomycota</taxon>
        <taxon>Pezizomycotina</taxon>
        <taxon>Dothideomycetes</taxon>
        <taxon>Pleosporomycetidae</taxon>
        <taxon>Gloniales</taxon>
        <taxon>Gloniaceae</taxon>
        <taxon>Cenococcum</taxon>
    </lineage>
</organism>
<protein>
    <submittedName>
        <fullName evidence="1">Uncharacterized protein</fullName>
    </submittedName>
</protein>
<reference evidence="1 2" key="1">
    <citation type="journal article" date="2016" name="Nat. Commun.">
        <title>Ectomycorrhizal ecology is imprinted in the genome of the dominant symbiotic fungus Cenococcum geophilum.</title>
        <authorList>
            <consortium name="DOE Joint Genome Institute"/>
            <person name="Peter M."/>
            <person name="Kohler A."/>
            <person name="Ohm R.A."/>
            <person name="Kuo A."/>
            <person name="Krutzmann J."/>
            <person name="Morin E."/>
            <person name="Arend M."/>
            <person name="Barry K.W."/>
            <person name="Binder M."/>
            <person name="Choi C."/>
            <person name="Clum A."/>
            <person name="Copeland A."/>
            <person name="Grisel N."/>
            <person name="Haridas S."/>
            <person name="Kipfer T."/>
            <person name="LaButti K."/>
            <person name="Lindquist E."/>
            <person name="Lipzen A."/>
            <person name="Maire R."/>
            <person name="Meier B."/>
            <person name="Mihaltcheva S."/>
            <person name="Molinier V."/>
            <person name="Murat C."/>
            <person name="Poggeler S."/>
            <person name="Quandt C.A."/>
            <person name="Sperisen C."/>
            <person name="Tritt A."/>
            <person name="Tisserant E."/>
            <person name="Crous P.W."/>
            <person name="Henrissat B."/>
            <person name="Nehls U."/>
            <person name="Egli S."/>
            <person name="Spatafora J.W."/>
            <person name="Grigoriev I.V."/>
            <person name="Martin F.M."/>
        </authorList>
    </citation>
    <scope>NUCLEOTIDE SEQUENCE [LARGE SCALE GENOMIC DNA]</scope>
    <source>
        <strain evidence="1 2">1.58</strain>
    </source>
</reference>
<dbReference type="EMBL" id="KV748250">
    <property type="protein sequence ID" value="OCK88049.1"/>
    <property type="molecule type" value="Genomic_DNA"/>
</dbReference>
<keyword evidence="2" id="KW-1185">Reference proteome</keyword>
<name>A0ACC8EP50_9PEZI</name>
<accession>A0ACC8EP50</accession>